<reference evidence="2" key="1">
    <citation type="submission" date="2010-08" db="EMBL/GenBank/DDBJ databases">
        <authorList>
            <consortium name="Caenorhabditis japonica Sequencing Consortium"/>
            <person name="Wilson R.K."/>
        </authorList>
    </citation>
    <scope>NUCLEOTIDE SEQUENCE [LARGE SCALE GENOMIC DNA]</scope>
    <source>
        <strain evidence="2">DF5081</strain>
    </source>
</reference>
<dbReference type="AlphaFoldDB" id="A0A8R1EGY2"/>
<dbReference type="EnsemblMetazoa" id="CJA36152.1">
    <property type="protein sequence ID" value="CJA36152.1"/>
    <property type="gene ID" value="WBGene00211999"/>
</dbReference>
<proteinExistence type="predicted"/>
<keyword evidence="2" id="KW-1185">Reference proteome</keyword>
<sequence>MKIETFLKTSRTNPRLTAPAIILEVFLNSISPSSVSTVKRRPDADGILGKCLLKKPLISEKNRSARVQGSSIVGFLDMAAPVERIPANPFGVLQTDCDNNSGCYVD</sequence>
<dbReference type="Proteomes" id="UP000005237">
    <property type="component" value="Unassembled WGS sequence"/>
</dbReference>
<evidence type="ECO:0000313" key="1">
    <source>
        <dbReference type="EnsemblMetazoa" id="CJA36152.1"/>
    </source>
</evidence>
<protein>
    <submittedName>
        <fullName evidence="1">Uncharacterized protein</fullName>
    </submittedName>
</protein>
<reference evidence="1" key="2">
    <citation type="submission" date="2022-06" db="UniProtKB">
        <authorList>
            <consortium name="EnsemblMetazoa"/>
        </authorList>
    </citation>
    <scope>IDENTIFICATION</scope>
    <source>
        <strain evidence="1">DF5081</strain>
    </source>
</reference>
<name>A0A8R1EGY2_CAEJA</name>
<accession>A0A8R1EGY2</accession>
<evidence type="ECO:0000313" key="2">
    <source>
        <dbReference type="Proteomes" id="UP000005237"/>
    </source>
</evidence>
<organism evidence="1 2">
    <name type="scientific">Caenorhabditis japonica</name>
    <dbReference type="NCBI Taxonomy" id="281687"/>
    <lineage>
        <taxon>Eukaryota</taxon>
        <taxon>Metazoa</taxon>
        <taxon>Ecdysozoa</taxon>
        <taxon>Nematoda</taxon>
        <taxon>Chromadorea</taxon>
        <taxon>Rhabditida</taxon>
        <taxon>Rhabditina</taxon>
        <taxon>Rhabditomorpha</taxon>
        <taxon>Rhabditoidea</taxon>
        <taxon>Rhabditidae</taxon>
        <taxon>Peloderinae</taxon>
        <taxon>Caenorhabditis</taxon>
    </lineage>
</organism>